<dbReference type="GO" id="GO:0005524">
    <property type="term" value="F:ATP binding"/>
    <property type="evidence" value="ECO:0007669"/>
    <property type="project" value="UniProtKB-KW"/>
</dbReference>
<dbReference type="Pfam" id="PF13646">
    <property type="entry name" value="HEAT_2"/>
    <property type="match status" value="1"/>
</dbReference>
<keyword evidence="3 9" id="KW-0813">Transport</keyword>
<reference evidence="10 11" key="1">
    <citation type="journal article" date="2014" name="Proc. Natl. Acad. Sci. U.S.A.">
        <title>Functional characterization of flavobacteria rhodopsins reveals a unique class of light-driven chloride pump in bacteria.</title>
        <authorList>
            <person name="Yoshizawa S."/>
            <person name="Kumagai Y."/>
            <person name="Kim H."/>
            <person name="Ogura Y."/>
            <person name="Hayashi T."/>
            <person name="Iwasaki W."/>
            <person name="DeLong E.F."/>
            <person name="Kogure K."/>
        </authorList>
    </citation>
    <scope>NUCLEOTIDE SEQUENCE [LARGE SCALE GENOMIC DNA]</scope>
    <source>
        <strain evidence="10 11">S1-08</strain>
    </source>
</reference>
<dbReference type="PANTHER" id="PTHR31187">
    <property type="match status" value="1"/>
</dbReference>
<keyword evidence="11" id="KW-1185">Reference proteome</keyword>
<dbReference type="InterPro" id="IPR016024">
    <property type="entry name" value="ARM-type_fold"/>
</dbReference>
<sequence>MKWLSDRIRKIFDIRSGELSISLLMQLYIFLIISALLVVKPTVNALFLSELGADALAEAFVIIAIAAIAGSLLYNKSLERFKLKFLIRYTLIVFTVIFVMMGVLVSLGYFNWFLAYTFYTIVALFALLATSQFWVMANVVFNVREAKRLFGFIGAGGIAGGIFGGYLTSLLAEHTGNGFLLILAGVMIMGCIFVMNSIWRSRVDKLSSFKRKERATVSSENSVKLIFKSRHLTSLAAVIGIGVLVAKLVDYQFSYISSKNIPDSQELASFFGFWFSTFNIVSLIIQLFITRHILAKRGVSTGLAALPVGIVFCCIALLFIPELWIVIVLKGLDGSLKQSLHKSAVELLALPIPSDVKNKTKTFIDVVVDSIATGLAGLILIFIVRAFDLSPIFITILILLLVVAWVAMIHQVRDAYFGTFKEQIISKEHIKIEKRSNSLIRNNMRVIFESGGTKDILYMLDRVPELAHRSLKAPIIKLLNHKDPKVKAEAIRQLKHVDRGQPIGEVQDLIHTHDDDVVLAAMQYLMAQDTKFPKQFFENYLDHESDYISSAALLCLAQETEDNPKLASKYNLDLRINLFLDELDRNEGNFRKQEIIELVKAIGFAKGENRHRFILRYFNDPDPELKTAALVAAGNTSHERFLPLLLDELNEPRFRESAIKAIADYGNSIIAYLSKRYSDPMAPKSLKKYLPDILLELGTNKAIKALLVISQGGPLKYRTRMTDELLKFKKEHGDLEISQKIYFKLIREECDNYKQLQGCYYSQRIVERSKLHPERVISIQETGKRQELIKALNAAMEDNLKRIFNILALHFNSRDVFIAYRGLQSEKRETRAATMEFLEGLITRNYKSQLFPIIESGISSQDAELSEMHDRIQLPNEKQCYYELLQIDDRKINKLVIEVIADSINPDLIPLLVRATTKKDPKVAAAASEAYMKVRNISKTA</sequence>
<dbReference type="STRING" id="1454201.NMS_1162"/>
<comment type="similarity">
    <text evidence="2 9">Belongs to the ADP/ATP translocase tlc family.</text>
</comment>
<evidence type="ECO:0000256" key="1">
    <source>
        <dbReference type="ARBA" id="ARBA00004141"/>
    </source>
</evidence>
<dbReference type="CDD" id="cd06174">
    <property type="entry name" value="MFS"/>
    <property type="match status" value="1"/>
</dbReference>
<dbReference type="GO" id="GO:0016020">
    <property type="term" value="C:membrane"/>
    <property type="evidence" value="ECO:0007669"/>
    <property type="project" value="UniProtKB-SubCell"/>
</dbReference>
<evidence type="ECO:0000256" key="5">
    <source>
        <dbReference type="ARBA" id="ARBA00022741"/>
    </source>
</evidence>
<feature type="transmembrane region" description="Helical" evidence="9">
    <location>
        <begin position="178"/>
        <end position="199"/>
    </location>
</feature>
<keyword evidence="4 9" id="KW-0812">Transmembrane</keyword>
<feature type="transmembrane region" description="Helical" evidence="9">
    <location>
        <begin position="21"/>
        <end position="43"/>
    </location>
</feature>
<feature type="transmembrane region" description="Helical" evidence="9">
    <location>
        <begin position="86"/>
        <end position="110"/>
    </location>
</feature>
<evidence type="ECO:0000256" key="3">
    <source>
        <dbReference type="ARBA" id="ARBA00022448"/>
    </source>
</evidence>
<dbReference type="RefSeq" id="WP_041495824.1">
    <property type="nucleotide sequence ID" value="NZ_AP014548.1"/>
</dbReference>
<feature type="transmembrane region" description="Helical" evidence="9">
    <location>
        <begin position="363"/>
        <end position="384"/>
    </location>
</feature>
<evidence type="ECO:0000256" key="7">
    <source>
        <dbReference type="ARBA" id="ARBA00022989"/>
    </source>
</evidence>
<evidence type="ECO:0000256" key="4">
    <source>
        <dbReference type="ARBA" id="ARBA00022692"/>
    </source>
</evidence>
<dbReference type="Gene3D" id="1.25.10.10">
    <property type="entry name" value="Leucine-rich Repeat Variant"/>
    <property type="match status" value="1"/>
</dbReference>
<keyword evidence="8 9" id="KW-0472">Membrane</keyword>
<feature type="transmembrane region" description="Helical" evidence="9">
    <location>
        <begin position="149"/>
        <end position="172"/>
    </location>
</feature>
<keyword evidence="7 9" id="KW-1133">Transmembrane helix</keyword>
<dbReference type="Gene3D" id="1.20.1250.20">
    <property type="entry name" value="MFS general substrate transporter like domains"/>
    <property type="match status" value="2"/>
</dbReference>
<feature type="transmembrane region" description="Helical" evidence="9">
    <location>
        <begin position="232"/>
        <end position="249"/>
    </location>
</feature>
<name>W8VZU2_9FLAO</name>
<proteinExistence type="inferred from homology"/>
<dbReference type="InterPro" id="IPR004667">
    <property type="entry name" value="ADP_ATP_car_bac_type"/>
</dbReference>
<dbReference type="AlphaFoldDB" id="W8VZU2"/>
<dbReference type="Pfam" id="PF03219">
    <property type="entry name" value="TLC"/>
    <property type="match status" value="1"/>
</dbReference>
<evidence type="ECO:0000256" key="8">
    <source>
        <dbReference type="ARBA" id="ARBA00023136"/>
    </source>
</evidence>
<dbReference type="KEGG" id="nmf:NMS_1162"/>
<evidence type="ECO:0000256" key="9">
    <source>
        <dbReference type="RuleBase" id="RU363121"/>
    </source>
</evidence>
<feature type="transmembrane region" description="Helical" evidence="9">
    <location>
        <begin position="269"/>
        <end position="289"/>
    </location>
</feature>
<evidence type="ECO:0000313" key="10">
    <source>
        <dbReference type="EMBL" id="BAO55171.1"/>
    </source>
</evidence>
<keyword evidence="6 9" id="KW-0067">ATP-binding</keyword>
<comment type="subcellular location">
    <subcellularLocation>
        <location evidence="1 9">Membrane</location>
        <topology evidence="1 9">Multi-pass membrane protein</topology>
    </subcellularLocation>
</comment>
<evidence type="ECO:0000256" key="2">
    <source>
        <dbReference type="ARBA" id="ARBA00007127"/>
    </source>
</evidence>
<dbReference type="InterPro" id="IPR011989">
    <property type="entry name" value="ARM-like"/>
</dbReference>
<dbReference type="SUPFAM" id="SSF103473">
    <property type="entry name" value="MFS general substrate transporter"/>
    <property type="match status" value="1"/>
</dbReference>
<dbReference type="PANTHER" id="PTHR31187:SF1">
    <property type="entry name" value="ADP,ATP CARRIER PROTEIN 1"/>
    <property type="match status" value="1"/>
</dbReference>
<dbReference type="EMBL" id="AP014548">
    <property type="protein sequence ID" value="BAO55171.1"/>
    <property type="molecule type" value="Genomic_DNA"/>
</dbReference>
<dbReference type="InterPro" id="IPR036259">
    <property type="entry name" value="MFS_trans_sf"/>
</dbReference>
<dbReference type="SUPFAM" id="SSF48371">
    <property type="entry name" value="ARM repeat"/>
    <property type="match status" value="1"/>
</dbReference>
<evidence type="ECO:0000313" key="11">
    <source>
        <dbReference type="Proteomes" id="UP000031760"/>
    </source>
</evidence>
<dbReference type="OrthoDB" id="1132709at2"/>
<keyword evidence="5 9" id="KW-0547">Nucleotide-binding</keyword>
<feature type="transmembrane region" description="Helical" evidence="9">
    <location>
        <begin position="55"/>
        <end position="74"/>
    </location>
</feature>
<dbReference type="HOGENOM" id="CLU_310337_0_0_10"/>
<feature type="transmembrane region" description="Helical" evidence="9">
    <location>
        <begin position="301"/>
        <end position="327"/>
    </location>
</feature>
<feature type="transmembrane region" description="Helical" evidence="9">
    <location>
        <begin position="116"/>
        <end position="137"/>
    </location>
</feature>
<organism evidence="10 11">
    <name type="scientific">Nonlabens marinus S1-08</name>
    <dbReference type="NCBI Taxonomy" id="1454201"/>
    <lineage>
        <taxon>Bacteria</taxon>
        <taxon>Pseudomonadati</taxon>
        <taxon>Bacteroidota</taxon>
        <taxon>Flavobacteriia</taxon>
        <taxon>Flavobacteriales</taxon>
        <taxon>Flavobacteriaceae</taxon>
        <taxon>Nonlabens</taxon>
    </lineage>
</organism>
<accession>W8VZU2</accession>
<feature type="transmembrane region" description="Helical" evidence="9">
    <location>
        <begin position="391"/>
        <end position="410"/>
    </location>
</feature>
<dbReference type="GO" id="GO:0005471">
    <property type="term" value="F:ATP:ADP antiporter activity"/>
    <property type="evidence" value="ECO:0007669"/>
    <property type="project" value="InterPro"/>
</dbReference>
<gene>
    <name evidence="10" type="ORF">NMS_1162</name>
</gene>
<protein>
    <recommendedName>
        <fullName evidence="9">ADP,ATP carrier protein</fullName>
    </recommendedName>
</protein>
<dbReference type="Proteomes" id="UP000031760">
    <property type="component" value="Chromosome"/>
</dbReference>
<evidence type="ECO:0000256" key="6">
    <source>
        <dbReference type="ARBA" id="ARBA00022840"/>
    </source>
</evidence>